<keyword evidence="3" id="KW-1185">Reference proteome</keyword>
<name>A0A7J6RUR4_PEROL</name>
<dbReference type="InterPro" id="IPR029063">
    <property type="entry name" value="SAM-dependent_MTases_sf"/>
</dbReference>
<dbReference type="SUPFAM" id="SSF53335">
    <property type="entry name" value="S-adenosyl-L-methionine-dependent methyltransferases"/>
    <property type="match status" value="1"/>
</dbReference>
<evidence type="ECO:0000313" key="3">
    <source>
        <dbReference type="Proteomes" id="UP000553632"/>
    </source>
</evidence>
<dbReference type="Gene3D" id="3.40.50.150">
    <property type="entry name" value="Vaccinia Virus protein VP39"/>
    <property type="match status" value="1"/>
</dbReference>
<proteinExistence type="predicted"/>
<dbReference type="EMBL" id="JABANO010023065">
    <property type="protein sequence ID" value="KAF4724141.1"/>
    <property type="molecule type" value="Genomic_DNA"/>
</dbReference>
<sequence>EEETAHVDPISRWISSTPGAVDLLVQLSKQPATTTTQPSTQVDNASRDVVAPSTPPSAISGPSTAEASAGPSDAGQQQQSGLPLPLAKPPTGKRMIRPPMMSVPEHAPASVSPEESCDATVGGGDLSNQALLDDLVNQLILLLANTPWMCASLAQLLPLLSAQSKDFIRQQQVTQGSLISAANGDLTLVTGTDILVYTGSVEKMASLLQIQQQQQGSSSGHEVPQPHTSLASQQQQFVLPSPLLPSQSPFRQGGSIQTANGGGGMLASPLPPQQTIQQAMRLQAAQAAAAAAAGGGGGASPGMLQTGLARPVPGPGQAQPKRGVLNMETLSTSPQLAALVKEVSFLLLTAGGPSRQLLLSELGTRISAQSRMFLKLNRTRLGQLLLRFPKDFLIEGQKASGKVTLIQPEVIQCPSTPVPLEKDIIGENVVSTGDSAFADEAPPGMSNNDAQSNVFSQAASGNYYTGDQTQADDGLTLSSRSVGNSKNSRLADLGSGLSVDVAGPGRQQQQQQQRGANDNYLYMAPQQLVSSPLPLVSPGTALGLTPFSALPSFCSTCVEPCGTICVYFNEAADVHRSSCERRPPVGAAILSRGNEAACCMWHMVNMGSFGDYGSPHRNLQLLLGLFPTLYESLNLVSDAVQQIGIDSISIGNAAHEPEGMFTNTVVLYRKLFPERAHLDKGLLRTILRLLPMDSSLCDFGGLDGRYALWLNDTGLVDAYAVDGIRGISELTDGAVMEADLTTPNLTLWRQFDCVLSLEVAEHIPKQHERVFLKNLARHAEECLIVSWALPETLGEGHVNSMSEEESHRRVVEVTGFVRDDTATKMLRESAEIEWIASTVA</sequence>
<feature type="non-terminal residue" evidence="2">
    <location>
        <position position="1"/>
    </location>
</feature>
<dbReference type="Proteomes" id="UP000553632">
    <property type="component" value="Unassembled WGS sequence"/>
</dbReference>
<evidence type="ECO:0000313" key="2">
    <source>
        <dbReference type="EMBL" id="KAF4724141.1"/>
    </source>
</evidence>
<gene>
    <name evidence="2" type="ORF">FOZ63_025089</name>
</gene>
<evidence type="ECO:0000256" key="1">
    <source>
        <dbReference type="SAM" id="MobiDB-lite"/>
    </source>
</evidence>
<feature type="compositionally biased region" description="Polar residues" evidence="1">
    <location>
        <begin position="56"/>
        <end position="66"/>
    </location>
</feature>
<feature type="compositionally biased region" description="Low complexity" evidence="1">
    <location>
        <begin position="30"/>
        <end position="41"/>
    </location>
</feature>
<feature type="region of interest" description="Disordered" evidence="1">
    <location>
        <begin position="212"/>
        <end position="271"/>
    </location>
</feature>
<organism evidence="2 3">
    <name type="scientific">Perkinsus olseni</name>
    <name type="common">Perkinsus atlanticus</name>
    <dbReference type="NCBI Taxonomy" id="32597"/>
    <lineage>
        <taxon>Eukaryota</taxon>
        <taxon>Sar</taxon>
        <taxon>Alveolata</taxon>
        <taxon>Perkinsozoa</taxon>
        <taxon>Perkinsea</taxon>
        <taxon>Perkinsida</taxon>
        <taxon>Perkinsidae</taxon>
        <taxon>Perkinsus</taxon>
    </lineage>
</organism>
<accession>A0A7J6RUR4</accession>
<feature type="region of interest" description="Disordered" evidence="1">
    <location>
        <begin position="471"/>
        <end position="515"/>
    </location>
</feature>
<feature type="compositionally biased region" description="Low complexity" evidence="1">
    <location>
        <begin position="232"/>
        <end position="250"/>
    </location>
</feature>
<feature type="region of interest" description="Disordered" evidence="1">
    <location>
        <begin position="292"/>
        <end position="321"/>
    </location>
</feature>
<dbReference type="AlphaFoldDB" id="A0A7J6RUR4"/>
<reference evidence="2 3" key="1">
    <citation type="submission" date="2020-04" db="EMBL/GenBank/DDBJ databases">
        <title>Perkinsus olseni comparative genomics.</title>
        <authorList>
            <person name="Bogema D.R."/>
        </authorList>
    </citation>
    <scope>NUCLEOTIDE SEQUENCE [LARGE SCALE GENOMIC DNA]</scope>
    <source>
        <strain evidence="2 3">ATCC PRA-207</strain>
    </source>
</reference>
<feature type="compositionally biased region" description="Polar residues" evidence="1">
    <location>
        <begin position="471"/>
        <end position="488"/>
    </location>
</feature>
<feature type="region of interest" description="Disordered" evidence="1">
    <location>
        <begin position="28"/>
        <end position="120"/>
    </location>
</feature>
<comment type="caution">
    <text evidence="2">The sequence shown here is derived from an EMBL/GenBank/DDBJ whole genome shotgun (WGS) entry which is preliminary data.</text>
</comment>
<protein>
    <submittedName>
        <fullName evidence="2">Uncharacterized protein</fullName>
    </submittedName>
</protein>
<feature type="non-terminal residue" evidence="2">
    <location>
        <position position="840"/>
    </location>
</feature>